<accession>A0AB39NZ67</accession>
<dbReference type="PROSITE" id="PS51318">
    <property type="entry name" value="TAT"/>
    <property type="match status" value="1"/>
</dbReference>
<name>A0AB39NZ67_9ACTN</name>
<evidence type="ECO:0000313" key="3">
    <source>
        <dbReference type="EMBL" id="XDQ23137.1"/>
    </source>
</evidence>
<feature type="signal peptide" evidence="1">
    <location>
        <begin position="1"/>
        <end position="32"/>
    </location>
</feature>
<dbReference type="Pfam" id="PF12697">
    <property type="entry name" value="Abhydrolase_6"/>
    <property type="match status" value="1"/>
</dbReference>
<dbReference type="PANTHER" id="PTHR37017">
    <property type="entry name" value="AB HYDROLASE-1 DOMAIN-CONTAINING PROTEIN-RELATED"/>
    <property type="match status" value="1"/>
</dbReference>
<dbReference type="RefSeq" id="WP_225625792.1">
    <property type="nucleotide sequence ID" value="NZ_CP163434.1"/>
</dbReference>
<feature type="chain" id="PRO_5044267332" evidence="1">
    <location>
        <begin position="33"/>
        <end position="279"/>
    </location>
</feature>
<gene>
    <name evidence="3" type="ORF">AB5J48_33870</name>
</gene>
<organism evidence="3">
    <name type="scientific">Streptomyces sp. R17</name>
    <dbReference type="NCBI Taxonomy" id="3238626"/>
    <lineage>
        <taxon>Bacteria</taxon>
        <taxon>Bacillati</taxon>
        <taxon>Actinomycetota</taxon>
        <taxon>Actinomycetes</taxon>
        <taxon>Kitasatosporales</taxon>
        <taxon>Streptomycetaceae</taxon>
        <taxon>Streptomyces</taxon>
    </lineage>
</organism>
<dbReference type="AlphaFoldDB" id="A0AB39NZ67"/>
<dbReference type="SUPFAM" id="SSF53474">
    <property type="entry name" value="alpha/beta-Hydrolases"/>
    <property type="match status" value="1"/>
</dbReference>
<dbReference type="InterPro" id="IPR029058">
    <property type="entry name" value="AB_hydrolase_fold"/>
</dbReference>
<dbReference type="InterPro" id="IPR006311">
    <property type="entry name" value="TAT_signal"/>
</dbReference>
<sequence length="279" mass="29109">MIKPAMRRSALAAATLAAAAAVYIPAVGVAGAADATMDSAATPKPTVVFVHGAFADSSGWYGAMDRLRKDGYPVRAATNPLRGLPSDAAYVRDFLNSIKGPIILAGHSYGGAVITQAAAGDPDVKALVYVAASVPDVGESLADLKAHPVDNPAPPLPLQLVEFTNPDGTRSNDAFIDPAKFRETFAADVNPTVAADMADTQKPIDIAALNQPATAAAWKTIPSWFLIAKQDHANSTNLQRWEAKRIGAHTVEINSSHAAMVSHPGAVADLVEQADRGTR</sequence>
<geneLocation type="plasmid" evidence="3">
    <name>unnamed1</name>
</geneLocation>
<dbReference type="InterPro" id="IPR052897">
    <property type="entry name" value="Sec-Metab_Biosynth_Hydrolase"/>
</dbReference>
<feature type="domain" description="AB hydrolase-1" evidence="2">
    <location>
        <begin position="47"/>
        <end position="269"/>
    </location>
</feature>
<dbReference type="Gene3D" id="3.40.50.1820">
    <property type="entry name" value="alpha/beta hydrolase"/>
    <property type="match status" value="1"/>
</dbReference>
<dbReference type="EMBL" id="CP163434">
    <property type="protein sequence ID" value="XDQ23137.1"/>
    <property type="molecule type" value="Genomic_DNA"/>
</dbReference>
<dbReference type="PANTHER" id="PTHR37017:SF11">
    <property type="entry name" value="ESTERASE_LIPASE_THIOESTERASE DOMAIN-CONTAINING PROTEIN"/>
    <property type="match status" value="1"/>
</dbReference>
<protein>
    <submittedName>
        <fullName evidence="3">Alpha/beta fold hydrolase</fullName>
    </submittedName>
</protein>
<reference evidence="3" key="1">
    <citation type="submission" date="2024-07" db="EMBL/GenBank/DDBJ databases">
        <authorList>
            <person name="Yu S.T."/>
        </authorList>
    </citation>
    <scope>NUCLEOTIDE SEQUENCE</scope>
    <source>
        <strain evidence="3">R17</strain>
        <plasmid evidence="3">unnamed1</plasmid>
    </source>
</reference>
<keyword evidence="1" id="KW-0732">Signal</keyword>
<keyword evidence="3" id="KW-0614">Plasmid</keyword>
<dbReference type="InterPro" id="IPR000073">
    <property type="entry name" value="AB_hydrolase_1"/>
</dbReference>
<evidence type="ECO:0000256" key="1">
    <source>
        <dbReference type="SAM" id="SignalP"/>
    </source>
</evidence>
<proteinExistence type="predicted"/>
<dbReference type="GO" id="GO:0016787">
    <property type="term" value="F:hydrolase activity"/>
    <property type="evidence" value="ECO:0007669"/>
    <property type="project" value="UniProtKB-KW"/>
</dbReference>
<keyword evidence="3" id="KW-0378">Hydrolase</keyword>
<evidence type="ECO:0000259" key="2">
    <source>
        <dbReference type="Pfam" id="PF12697"/>
    </source>
</evidence>